<dbReference type="HOGENOM" id="CLU_012393_2_1_1"/>
<evidence type="ECO:0000259" key="12">
    <source>
        <dbReference type="Pfam" id="PF04057"/>
    </source>
</evidence>
<evidence type="ECO:0000256" key="8">
    <source>
        <dbReference type="ARBA" id="ARBA00023242"/>
    </source>
</evidence>
<dbReference type="EMBL" id="AMQN01006222">
    <property type="status" value="NOT_ANNOTATED_CDS"/>
    <property type="molecule type" value="Genomic_DNA"/>
</dbReference>
<feature type="domain" description="Replication protein A 70 kDa DNA-binding subunit B/D first OB fold" evidence="11">
    <location>
        <begin position="177"/>
        <end position="282"/>
    </location>
</feature>
<dbReference type="FunFam" id="2.40.50.140:FF:000090">
    <property type="entry name" value="Replication protein A subunit"/>
    <property type="match status" value="1"/>
</dbReference>
<evidence type="ECO:0000256" key="10">
    <source>
        <dbReference type="SAM" id="MobiDB-lite"/>
    </source>
</evidence>
<keyword evidence="7 9" id="KW-0238">DNA-binding</keyword>
<name>R7V2A0_CAPTE</name>
<dbReference type="PANTHER" id="PTHR47165:SF4">
    <property type="entry name" value="OS03G0429900 PROTEIN"/>
    <property type="match status" value="1"/>
</dbReference>
<dbReference type="Pfam" id="PF02721">
    <property type="entry name" value="DUF223"/>
    <property type="match status" value="1"/>
</dbReference>
<feature type="domain" description="Replication factor-A protein 1 N-terminal" evidence="12">
    <location>
        <begin position="5"/>
        <end position="102"/>
    </location>
</feature>
<dbReference type="GO" id="GO:0008270">
    <property type="term" value="F:zinc ion binding"/>
    <property type="evidence" value="ECO:0007669"/>
    <property type="project" value="UniProtKB-KW"/>
</dbReference>
<protein>
    <recommendedName>
        <fullName evidence="9">Replication protein A subunit</fullName>
    </recommendedName>
</protein>
<organism evidence="15">
    <name type="scientific">Capitella teleta</name>
    <name type="common">Polychaete worm</name>
    <dbReference type="NCBI Taxonomy" id="283909"/>
    <lineage>
        <taxon>Eukaryota</taxon>
        <taxon>Metazoa</taxon>
        <taxon>Spiralia</taxon>
        <taxon>Lophotrochozoa</taxon>
        <taxon>Annelida</taxon>
        <taxon>Polychaeta</taxon>
        <taxon>Sedentaria</taxon>
        <taxon>Scolecida</taxon>
        <taxon>Capitellidae</taxon>
        <taxon>Capitella</taxon>
    </lineage>
</organism>
<accession>R7V2A0</accession>
<evidence type="ECO:0000313" key="17">
    <source>
        <dbReference type="Proteomes" id="UP000014760"/>
    </source>
</evidence>
<dbReference type="FunFam" id="2.40.50.140:FF:000041">
    <property type="entry name" value="Replication protein A subunit"/>
    <property type="match status" value="1"/>
</dbReference>
<dbReference type="Proteomes" id="UP000014760">
    <property type="component" value="Unassembled WGS sequence"/>
</dbReference>
<dbReference type="FunFam" id="2.40.50.140:FF:000064">
    <property type="entry name" value="Replication protein A subunit"/>
    <property type="match status" value="1"/>
</dbReference>
<reference evidence="17" key="1">
    <citation type="submission" date="2012-12" db="EMBL/GenBank/DDBJ databases">
        <authorList>
            <person name="Hellsten U."/>
            <person name="Grimwood J."/>
            <person name="Chapman J.A."/>
            <person name="Shapiro H."/>
            <person name="Aerts A."/>
            <person name="Otillar R.P."/>
            <person name="Terry A.Y."/>
            <person name="Boore J.L."/>
            <person name="Simakov O."/>
            <person name="Marletaz F."/>
            <person name="Cho S.-J."/>
            <person name="Edsinger-Gonzales E."/>
            <person name="Havlak P."/>
            <person name="Kuo D.-H."/>
            <person name="Larsson T."/>
            <person name="Lv J."/>
            <person name="Arendt D."/>
            <person name="Savage R."/>
            <person name="Osoegawa K."/>
            <person name="de Jong P."/>
            <person name="Lindberg D.R."/>
            <person name="Seaver E.C."/>
            <person name="Weisblat D.A."/>
            <person name="Putnam N.H."/>
            <person name="Grigoriev I.V."/>
            <person name="Rokhsar D.S."/>
        </authorList>
    </citation>
    <scope>NUCLEOTIDE SEQUENCE</scope>
    <source>
        <strain evidence="17">I ESC-2004</strain>
    </source>
</reference>
<dbReference type="NCBIfam" id="TIGR00617">
    <property type="entry name" value="rpa1"/>
    <property type="match status" value="1"/>
</dbReference>
<dbReference type="STRING" id="283909.R7V2A0"/>
<feature type="domain" description="Replication protein A OB" evidence="14">
    <location>
        <begin position="298"/>
        <end position="395"/>
    </location>
</feature>
<dbReference type="CDD" id="cd04477">
    <property type="entry name" value="RPA1N"/>
    <property type="match status" value="1"/>
</dbReference>
<sequence length="608" mass="67871">MSYNLTAGAIEDIMGGSKVESPILQCLDWKKISSQQGADRFRLLLSDGVCSHSSAMLATQLNDKVTNGELEPNSVIKLDKYLCNTINGNRRVMILLEITVIAKGAQVGSRLGNPTPYKLGESKEAKVEQPVAKPVQNSISNNQQNKPQNSFYNNSSSKPFVAAQPSINGPGDSPVRVHPISSLNPYQNRWTIKVRVTSKSQIRTWSNSRGEGKLFSMTFMDDSGEIKATAFKDQVDKFYDMIEMNKVFFVKKGTLKTADKRYNTTDNDYEMTFNNDTEIIPCDDDTSLPTINFNFVEIGNLQSVEPNSNVDVLGVVKSVAEVSTITTKQTNKELKKRELELVDRGQVLVRLTLWGLEAENFNSMNNPVVAAKNVRVSDFGGRSLSCGSSSQLVLNPDIPQAHQLRGWYDSEGRNADFNAYSSEAAGSGSHSTNWKSFGDVKSQNLGTGEKGDYFTAKGTIVYLRKENCMYMACPQADCNKKVVDQANGYYRCEKCQKEFPNFKWRMILSANVADFSDNQWVTCFQESAENVLGISADELGKLRSENEAAFDKVFDESVFKSYVMTLRAKMETYNEETRLKVICLKATPVVAEDYHKKLISEIEQMLSI</sequence>
<dbReference type="GO" id="GO:0006310">
    <property type="term" value="P:DNA recombination"/>
    <property type="evidence" value="ECO:0007669"/>
    <property type="project" value="InterPro"/>
</dbReference>
<dbReference type="InterPro" id="IPR047192">
    <property type="entry name" value="Euk_RPA1_DBD_C"/>
</dbReference>
<keyword evidence="17" id="KW-1185">Reference proteome</keyword>
<dbReference type="InterPro" id="IPR012340">
    <property type="entry name" value="NA-bd_OB-fold"/>
</dbReference>
<keyword evidence="8 9" id="KW-0539">Nucleus</keyword>
<dbReference type="Pfam" id="PF08646">
    <property type="entry name" value="Rep_fac-A_C"/>
    <property type="match status" value="1"/>
</dbReference>
<dbReference type="InterPro" id="IPR013955">
    <property type="entry name" value="Rep_factor-A_C"/>
</dbReference>
<comment type="subcellular location">
    <subcellularLocation>
        <location evidence="1 9">Nucleus</location>
    </subcellularLocation>
</comment>
<dbReference type="GO" id="GO:0003677">
    <property type="term" value="F:DNA binding"/>
    <property type="evidence" value="ECO:0007669"/>
    <property type="project" value="UniProtKB-KW"/>
</dbReference>
<reference evidence="16" key="3">
    <citation type="submission" date="2015-06" db="UniProtKB">
        <authorList>
            <consortium name="EnsemblMetazoa"/>
        </authorList>
    </citation>
    <scope>IDENTIFICATION</scope>
</reference>
<dbReference type="Pfam" id="PF04057">
    <property type="entry name" value="Rep-A_N"/>
    <property type="match status" value="1"/>
</dbReference>
<evidence type="ECO:0000256" key="7">
    <source>
        <dbReference type="ARBA" id="ARBA00023125"/>
    </source>
</evidence>
<dbReference type="AlphaFoldDB" id="R7V2A0"/>
<dbReference type="Pfam" id="PF16900">
    <property type="entry name" value="REPA_OB_2"/>
    <property type="match status" value="1"/>
</dbReference>
<dbReference type="InterPro" id="IPR031657">
    <property type="entry name" value="REPA_OB_2"/>
</dbReference>
<comment type="similarity">
    <text evidence="2 9">Belongs to the replication factor A protein 1 family.</text>
</comment>
<proteinExistence type="inferred from homology"/>
<evidence type="ECO:0000256" key="3">
    <source>
        <dbReference type="ARBA" id="ARBA00022705"/>
    </source>
</evidence>
<dbReference type="InterPro" id="IPR004591">
    <property type="entry name" value="Rfa1"/>
</dbReference>
<evidence type="ECO:0000256" key="5">
    <source>
        <dbReference type="ARBA" id="ARBA00022771"/>
    </source>
</evidence>
<dbReference type="FunFam" id="2.40.50.140:FF:000117">
    <property type="entry name" value="Replication protein A subunit"/>
    <property type="match status" value="1"/>
</dbReference>
<dbReference type="GO" id="GO:0005634">
    <property type="term" value="C:nucleus"/>
    <property type="evidence" value="ECO:0007669"/>
    <property type="project" value="UniProtKB-SubCell"/>
</dbReference>
<feature type="region of interest" description="Disordered" evidence="10">
    <location>
        <begin position="121"/>
        <end position="155"/>
    </location>
</feature>
<dbReference type="OrthoDB" id="1751331at2759"/>
<dbReference type="InterPro" id="IPR007199">
    <property type="entry name" value="Rep_factor-A_N"/>
</dbReference>
<keyword evidence="5 9" id="KW-0863">Zinc-finger</keyword>
<dbReference type="Gene3D" id="2.40.50.140">
    <property type="entry name" value="Nucleic acid-binding proteins"/>
    <property type="match status" value="4"/>
</dbReference>
<dbReference type="SUPFAM" id="SSF50249">
    <property type="entry name" value="Nucleic acid-binding proteins"/>
    <property type="match status" value="4"/>
</dbReference>
<evidence type="ECO:0000259" key="11">
    <source>
        <dbReference type="Pfam" id="PF02721"/>
    </source>
</evidence>
<keyword evidence="3 9" id="KW-0235">DNA replication</keyword>
<feature type="domain" description="Replication factor A C-terminal" evidence="13">
    <location>
        <begin position="453"/>
        <end position="598"/>
    </location>
</feature>
<dbReference type="InterPro" id="IPR003871">
    <property type="entry name" value="RFA1B/D_OB_1st"/>
</dbReference>
<evidence type="ECO:0000256" key="9">
    <source>
        <dbReference type="RuleBase" id="RU364130"/>
    </source>
</evidence>
<keyword evidence="4 9" id="KW-0479">Metal-binding</keyword>
<evidence type="ECO:0000256" key="6">
    <source>
        <dbReference type="ARBA" id="ARBA00022833"/>
    </source>
</evidence>
<evidence type="ECO:0000256" key="1">
    <source>
        <dbReference type="ARBA" id="ARBA00004123"/>
    </source>
</evidence>
<dbReference type="OMA" id="FNSYAML"/>
<dbReference type="CDD" id="cd04476">
    <property type="entry name" value="RPA1_DBD_C"/>
    <property type="match status" value="1"/>
</dbReference>
<dbReference type="EMBL" id="KB297895">
    <property type="protein sequence ID" value="ELU09821.1"/>
    <property type="molecule type" value="Genomic_DNA"/>
</dbReference>
<comment type="function">
    <text evidence="9">As part of the heterotrimeric replication protein A complex (RPA/RP-A), binds and stabilizes single-stranded DNA intermediates, that form during DNA replication or upon DNA stress. It prevents their reannealing and in parallel, recruits and activates different proteins and complexes involved in DNA metabolism. Thereby, it plays an essential role both in DNA replication and the cellular response to DNA damage.</text>
</comment>
<evidence type="ECO:0000313" key="16">
    <source>
        <dbReference type="EnsemblMetazoa" id="CapteP172916"/>
    </source>
</evidence>
<reference evidence="15 17" key="2">
    <citation type="journal article" date="2013" name="Nature">
        <title>Insights into bilaterian evolution from three spiralian genomes.</title>
        <authorList>
            <person name="Simakov O."/>
            <person name="Marletaz F."/>
            <person name="Cho S.J."/>
            <person name="Edsinger-Gonzales E."/>
            <person name="Havlak P."/>
            <person name="Hellsten U."/>
            <person name="Kuo D.H."/>
            <person name="Larsson T."/>
            <person name="Lv J."/>
            <person name="Arendt D."/>
            <person name="Savage R."/>
            <person name="Osoegawa K."/>
            <person name="de Jong P."/>
            <person name="Grimwood J."/>
            <person name="Chapman J.A."/>
            <person name="Shapiro H."/>
            <person name="Aerts A."/>
            <person name="Otillar R.P."/>
            <person name="Terry A.Y."/>
            <person name="Boore J.L."/>
            <person name="Grigoriev I.V."/>
            <person name="Lindberg D.R."/>
            <person name="Seaver E.C."/>
            <person name="Weisblat D.A."/>
            <person name="Putnam N.H."/>
            <person name="Rokhsar D.S."/>
        </authorList>
    </citation>
    <scope>NUCLEOTIDE SEQUENCE</scope>
    <source>
        <strain evidence="15 17">I ESC-2004</strain>
    </source>
</reference>
<evidence type="ECO:0000313" key="15">
    <source>
        <dbReference type="EMBL" id="ELU09821.1"/>
    </source>
</evidence>
<evidence type="ECO:0000256" key="4">
    <source>
        <dbReference type="ARBA" id="ARBA00022723"/>
    </source>
</evidence>
<dbReference type="CDD" id="cd04475">
    <property type="entry name" value="RPA1_DBD_B"/>
    <property type="match status" value="1"/>
</dbReference>
<evidence type="ECO:0000259" key="13">
    <source>
        <dbReference type="Pfam" id="PF08646"/>
    </source>
</evidence>
<dbReference type="PANTHER" id="PTHR47165">
    <property type="entry name" value="OS03G0429900 PROTEIN"/>
    <property type="match status" value="1"/>
</dbReference>
<feature type="compositionally biased region" description="Polar residues" evidence="10">
    <location>
        <begin position="135"/>
        <end position="155"/>
    </location>
</feature>
<evidence type="ECO:0000259" key="14">
    <source>
        <dbReference type="Pfam" id="PF16900"/>
    </source>
</evidence>
<dbReference type="EnsemblMetazoa" id="CapteT172916">
    <property type="protein sequence ID" value="CapteP172916"/>
    <property type="gene ID" value="CapteG172916"/>
</dbReference>
<gene>
    <name evidence="15" type="ORF">CAPTEDRAFT_172916</name>
</gene>
<evidence type="ECO:0000256" key="2">
    <source>
        <dbReference type="ARBA" id="ARBA00005690"/>
    </source>
</evidence>
<dbReference type="CDD" id="cd04474">
    <property type="entry name" value="RPA1_DBD_A"/>
    <property type="match status" value="1"/>
</dbReference>
<keyword evidence="6 9" id="KW-0862">Zinc</keyword>
<dbReference type="GO" id="GO:0006281">
    <property type="term" value="P:DNA repair"/>
    <property type="evidence" value="ECO:0007669"/>
    <property type="project" value="InterPro"/>
</dbReference>
<dbReference type="FunCoup" id="R7V2A0">
    <property type="interactions" value="2232"/>
</dbReference>
<dbReference type="GO" id="GO:0006260">
    <property type="term" value="P:DNA replication"/>
    <property type="evidence" value="ECO:0007669"/>
    <property type="project" value="UniProtKB-KW"/>
</dbReference>
<comment type="subunit">
    <text evidence="9">Component of the heterotrimeric canonical replication protein A complex (RPA).</text>
</comment>